<dbReference type="Proteomes" id="UP001153076">
    <property type="component" value="Unassembled WGS sequence"/>
</dbReference>
<protein>
    <submittedName>
        <fullName evidence="1">Uncharacterized protein</fullName>
    </submittedName>
</protein>
<sequence>MEFNVLVISRWMVEHAGSAIEGYREATASLIYPSDYDIPILHSKIIRSSGTRQRATIESEANSAVFFAKNFSNFCLRTKGKQLQQLQLRRRKGKRWFLVWQGINMTLLKRYDAHIFLLVLFQQVKWLNFGELLPFMRSIYYQSMEFVDWNGISGLSCNFLYWIFCAMPSEKRKIASLLGLVLSVARLSKDQLGVTLIHLTLSIDFKASLGLDADT</sequence>
<name>A0A9Q1GN64_9CARY</name>
<evidence type="ECO:0000313" key="2">
    <source>
        <dbReference type="Proteomes" id="UP001153076"/>
    </source>
</evidence>
<comment type="caution">
    <text evidence="1">The sequence shown here is derived from an EMBL/GenBank/DDBJ whole genome shotgun (WGS) entry which is preliminary data.</text>
</comment>
<dbReference type="EMBL" id="JAKOGI010002071">
    <property type="protein sequence ID" value="KAJ8423043.1"/>
    <property type="molecule type" value="Genomic_DNA"/>
</dbReference>
<reference evidence="1" key="1">
    <citation type="submission" date="2022-04" db="EMBL/GenBank/DDBJ databases">
        <title>Carnegiea gigantea Genome sequencing and assembly v2.</title>
        <authorList>
            <person name="Copetti D."/>
            <person name="Sanderson M.J."/>
            <person name="Burquez A."/>
            <person name="Wojciechowski M.F."/>
        </authorList>
    </citation>
    <scope>NUCLEOTIDE SEQUENCE</scope>
    <source>
        <strain evidence="1">SGP5-SGP5p</strain>
        <tissue evidence="1">Aerial part</tissue>
    </source>
</reference>
<keyword evidence="2" id="KW-1185">Reference proteome</keyword>
<proteinExistence type="predicted"/>
<organism evidence="1 2">
    <name type="scientific">Carnegiea gigantea</name>
    <dbReference type="NCBI Taxonomy" id="171969"/>
    <lineage>
        <taxon>Eukaryota</taxon>
        <taxon>Viridiplantae</taxon>
        <taxon>Streptophyta</taxon>
        <taxon>Embryophyta</taxon>
        <taxon>Tracheophyta</taxon>
        <taxon>Spermatophyta</taxon>
        <taxon>Magnoliopsida</taxon>
        <taxon>eudicotyledons</taxon>
        <taxon>Gunneridae</taxon>
        <taxon>Pentapetalae</taxon>
        <taxon>Caryophyllales</taxon>
        <taxon>Cactineae</taxon>
        <taxon>Cactaceae</taxon>
        <taxon>Cactoideae</taxon>
        <taxon>Echinocereeae</taxon>
        <taxon>Carnegiea</taxon>
    </lineage>
</organism>
<dbReference type="AlphaFoldDB" id="A0A9Q1GN64"/>
<evidence type="ECO:0000313" key="1">
    <source>
        <dbReference type="EMBL" id="KAJ8423043.1"/>
    </source>
</evidence>
<accession>A0A9Q1GN64</accession>
<gene>
    <name evidence="1" type="ORF">Cgig2_001136</name>
</gene>